<dbReference type="Pfam" id="PF07963">
    <property type="entry name" value="N_methyl"/>
    <property type="match status" value="1"/>
</dbReference>
<dbReference type="NCBIfam" id="TIGR04294">
    <property type="entry name" value="pre_pil_HX9DG"/>
    <property type="match status" value="1"/>
</dbReference>
<dbReference type="Gene3D" id="3.30.700.10">
    <property type="entry name" value="Glycoprotein, Type 4 Pilin"/>
    <property type="match status" value="1"/>
</dbReference>
<evidence type="ECO:0000313" key="3">
    <source>
        <dbReference type="EMBL" id="QDU63506.1"/>
    </source>
</evidence>
<sequence length="328" mass="35244">MIVRLFRRGAFTLVELLVVIAIIGVLVALLLPAIQQAREAARRMQCSSNLKQMGEALHNYHDAHAAFPFGHGVRHADPGNEGTSANWGWGSLLLPYLDKVALWERLNVGNQPLDAAVADTDLLPLMRQPIEVFRCPSDSGPATNTFRLMPMGASSAPNDCDTTNCRDVAISNYVGGNDSRGLVRTDWNGFMGRVDPTGGCTNCTARATRLTDISDGTSKTIALGERTWELAGKRLGAAVIFGTNGDTDSSAKQGQSYVMAGAEWPMNCIGTNCERGFSSAHPGGAHFLFLDGAVTFVSENVDHDPDNTINSTYERLIAIADGQLIDGF</sequence>
<dbReference type="PANTHER" id="PTHR30093:SF2">
    <property type="entry name" value="TYPE II SECRETION SYSTEM PROTEIN H"/>
    <property type="match status" value="1"/>
</dbReference>
<dbReference type="InterPro" id="IPR027558">
    <property type="entry name" value="Pre_pil_HX9DG_C"/>
</dbReference>
<dbReference type="NCBIfam" id="TIGR02532">
    <property type="entry name" value="IV_pilin_GFxxxE"/>
    <property type="match status" value="1"/>
</dbReference>
<keyword evidence="1" id="KW-0472">Membrane</keyword>
<dbReference type="InterPro" id="IPR045584">
    <property type="entry name" value="Pilin-like"/>
</dbReference>
<gene>
    <name evidence="3" type="ORF">Pan216_43860</name>
</gene>
<evidence type="ECO:0000313" key="4">
    <source>
        <dbReference type="Proteomes" id="UP000317093"/>
    </source>
</evidence>
<evidence type="ECO:0000256" key="1">
    <source>
        <dbReference type="SAM" id="Phobius"/>
    </source>
</evidence>
<dbReference type="PANTHER" id="PTHR30093">
    <property type="entry name" value="GENERAL SECRETION PATHWAY PROTEIN G"/>
    <property type="match status" value="1"/>
</dbReference>
<dbReference type="RefSeq" id="WP_145261027.1">
    <property type="nucleotide sequence ID" value="NZ_CP036279.1"/>
</dbReference>
<dbReference type="InterPro" id="IPR012902">
    <property type="entry name" value="N_methyl_site"/>
</dbReference>
<evidence type="ECO:0000259" key="2">
    <source>
        <dbReference type="Pfam" id="PF07596"/>
    </source>
</evidence>
<dbReference type="SUPFAM" id="SSF54523">
    <property type="entry name" value="Pili subunits"/>
    <property type="match status" value="1"/>
</dbReference>
<feature type="domain" description="DUF1559" evidence="2">
    <location>
        <begin position="35"/>
        <end position="303"/>
    </location>
</feature>
<dbReference type="Proteomes" id="UP000317093">
    <property type="component" value="Chromosome"/>
</dbReference>
<dbReference type="AlphaFoldDB" id="A0A518B945"/>
<keyword evidence="4" id="KW-1185">Reference proteome</keyword>
<accession>A0A518B945</accession>
<dbReference type="OrthoDB" id="268591at2"/>
<name>A0A518B945_9BACT</name>
<keyword evidence="1" id="KW-0812">Transmembrane</keyword>
<keyword evidence="1" id="KW-1133">Transmembrane helix</keyword>
<dbReference type="InterPro" id="IPR011453">
    <property type="entry name" value="DUF1559"/>
</dbReference>
<feature type="transmembrane region" description="Helical" evidence="1">
    <location>
        <begin position="12"/>
        <end position="34"/>
    </location>
</feature>
<protein>
    <recommendedName>
        <fullName evidence="2">DUF1559 domain-containing protein</fullName>
    </recommendedName>
</protein>
<dbReference type="EMBL" id="CP036279">
    <property type="protein sequence ID" value="QDU63506.1"/>
    <property type="molecule type" value="Genomic_DNA"/>
</dbReference>
<proteinExistence type="predicted"/>
<organism evidence="3 4">
    <name type="scientific">Kolteria novifilia</name>
    <dbReference type="NCBI Taxonomy" id="2527975"/>
    <lineage>
        <taxon>Bacteria</taxon>
        <taxon>Pseudomonadati</taxon>
        <taxon>Planctomycetota</taxon>
        <taxon>Planctomycetia</taxon>
        <taxon>Kolteriales</taxon>
        <taxon>Kolteriaceae</taxon>
        <taxon>Kolteria</taxon>
    </lineage>
</organism>
<dbReference type="KEGG" id="knv:Pan216_43860"/>
<dbReference type="Pfam" id="PF07596">
    <property type="entry name" value="SBP_bac_10"/>
    <property type="match status" value="1"/>
</dbReference>
<reference evidence="3 4" key="1">
    <citation type="submission" date="2019-02" db="EMBL/GenBank/DDBJ databases">
        <title>Deep-cultivation of Planctomycetes and their phenomic and genomic characterization uncovers novel biology.</title>
        <authorList>
            <person name="Wiegand S."/>
            <person name="Jogler M."/>
            <person name="Boedeker C."/>
            <person name="Pinto D."/>
            <person name="Vollmers J."/>
            <person name="Rivas-Marin E."/>
            <person name="Kohn T."/>
            <person name="Peeters S.H."/>
            <person name="Heuer A."/>
            <person name="Rast P."/>
            <person name="Oberbeckmann S."/>
            <person name="Bunk B."/>
            <person name="Jeske O."/>
            <person name="Meyerdierks A."/>
            <person name="Storesund J.E."/>
            <person name="Kallscheuer N."/>
            <person name="Luecker S."/>
            <person name="Lage O.M."/>
            <person name="Pohl T."/>
            <person name="Merkel B.J."/>
            <person name="Hornburger P."/>
            <person name="Mueller R.-W."/>
            <person name="Bruemmer F."/>
            <person name="Labrenz M."/>
            <person name="Spormann A.M."/>
            <person name="Op den Camp H."/>
            <person name="Overmann J."/>
            <person name="Amann R."/>
            <person name="Jetten M.S.M."/>
            <person name="Mascher T."/>
            <person name="Medema M.H."/>
            <person name="Devos D.P."/>
            <person name="Kaster A.-K."/>
            <person name="Ovreas L."/>
            <person name="Rohde M."/>
            <person name="Galperin M.Y."/>
            <person name="Jogler C."/>
        </authorList>
    </citation>
    <scope>NUCLEOTIDE SEQUENCE [LARGE SCALE GENOMIC DNA]</scope>
    <source>
        <strain evidence="3 4">Pan216</strain>
    </source>
</reference>